<dbReference type="EMBL" id="CP019344">
    <property type="protein sequence ID" value="ARN76770.1"/>
    <property type="molecule type" value="Genomic_DNA"/>
</dbReference>
<sequence length="457" mass="51566">MNSIKTLYIISLLLGLSLTANSQTKGFIDSKKLETYLNAIHLKEGFNGEILVAKGKNILFQQTVGLASYENNLKLKKDAKYRIASITKTFTGTLIAIAQEEGKLNIQDKAIDYISAVSPKFKDITIEQLLSHTSGLPHNEGIKDYWHIKSKLQMTPEQFITEINTLDLLFEPGSQMHYSSLGYHLLATILESVYNSSFENILKDKILTKLQMTETGIVDDLKIIPQLTSGYHLVTDDSLVAAPYRNYSMLKGAGDMYSTTTDLLKWNNSFFSNTLLSEKTKANIFTQQTKKNSESYNYGWYKSSSVPKKQYHGGGTWGYSTYNSMYRNKQISIIILSNISTLPISSIASDVEKIVFGQPFRIPSIEKISEKSVNLEMYSGSFISETSKMVLIIKNVENSLYAKLGNNPPFKIYPKGNHQFFGKKIEIEITFQIDNDLVSGLMAERMGKTFNFKKETK</sequence>
<evidence type="ECO:0000259" key="2">
    <source>
        <dbReference type="Pfam" id="PF00144"/>
    </source>
</evidence>
<evidence type="ECO:0000256" key="1">
    <source>
        <dbReference type="SAM" id="SignalP"/>
    </source>
</evidence>
<dbReference type="SUPFAM" id="SSF56601">
    <property type="entry name" value="beta-lactamase/transpeptidase-like"/>
    <property type="match status" value="1"/>
</dbReference>
<dbReference type="OrthoDB" id="9793489at2"/>
<dbReference type="Gene3D" id="3.40.710.10">
    <property type="entry name" value="DD-peptidase/beta-lactamase superfamily"/>
    <property type="match status" value="1"/>
</dbReference>
<dbReference type="PANTHER" id="PTHR46825:SF9">
    <property type="entry name" value="BETA-LACTAMASE-RELATED DOMAIN-CONTAINING PROTEIN"/>
    <property type="match status" value="1"/>
</dbReference>
<feature type="domain" description="Beta-lactamase-related" evidence="2">
    <location>
        <begin position="50"/>
        <end position="340"/>
    </location>
</feature>
<dbReference type="InterPro" id="IPR001466">
    <property type="entry name" value="Beta-lactam-related"/>
</dbReference>
<name>A0A1W6MGR6_9FLAO</name>
<accession>A0A1W6MGR6</accession>
<dbReference type="AlphaFoldDB" id="A0A1W6MGR6"/>
<feature type="signal peptide" evidence="1">
    <location>
        <begin position="1"/>
        <end position="22"/>
    </location>
</feature>
<evidence type="ECO:0000313" key="3">
    <source>
        <dbReference type="EMBL" id="ARN76770.1"/>
    </source>
</evidence>
<reference evidence="3 4" key="1">
    <citation type="submission" date="2016-11" db="EMBL/GenBank/DDBJ databases">
        <title>Trade-off between light-utilization and light-protection in marine flavobacteria.</title>
        <authorList>
            <person name="Kumagai Y."/>
        </authorList>
    </citation>
    <scope>NUCLEOTIDE SEQUENCE [LARGE SCALE GENOMIC DNA]</scope>
    <source>
        <strain evidence="3 4">JCM 13191</strain>
    </source>
</reference>
<evidence type="ECO:0000313" key="4">
    <source>
        <dbReference type="Proteomes" id="UP000193431"/>
    </source>
</evidence>
<dbReference type="STRING" id="331648.BST97_01440"/>
<keyword evidence="1" id="KW-0732">Signal</keyword>
<gene>
    <name evidence="3" type="ORF">BST97_01440</name>
</gene>
<protein>
    <recommendedName>
        <fullName evidence="2">Beta-lactamase-related domain-containing protein</fullName>
    </recommendedName>
</protein>
<keyword evidence="4" id="KW-1185">Reference proteome</keyword>
<dbReference type="RefSeq" id="WP_085765571.1">
    <property type="nucleotide sequence ID" value="NZ_CP019344.1"/>
</dbReference>
<dbReference type="InterPro" id="IPR012338">
    <property type="entry name" value="Beta-lactam/transpept-like"/>
</dbReference>
<feature type="chain" id="PRO_5013207320" description="Beta-lactamase-related domain-containing protein" evidence="1">
    <location>
        <begin position="23"/>
        <end position="457"/>
    </location>
</feature>
<proteinExistence type="predicted"/>
<dbReference type="Proteomes" id="UP000193431">
    <property type="component" value="Chromosome"/>
</dbReference>
<organism evidence="3 4">
    <name type="scientific">Nonlabens spongiae</name>
    <dbReference type="NCBI Taxonomy" id="331648"/>
    <lineage>
        <taxon>Bacteria</taxon>
        <taxon>Pseudomonadati</taxon>
        <taxon>Bacteroidota</taxon>
        <taxon>Flavobacteriia</taxon>
        <taxon>Flavobacteriales</taxon>
        <taxon>Flavobacteriaceae</taxon>
        <taxon>Nonlabens</taxon>
    </lineage>
</organism>
<dbReference type="PANTHER" id="PTHR46825">
    <property type="entry name" value="D-ALANYL-D-ALANINE-CARBOXYPEPTIDASE/ENDOPEPTIDASE AMPH"/>
    <property type="match status" value="1"/>
</dbReference>
<dbReference type="InterPro" id="IPR050491">
    <property type="entry name" value="AmpC-like"/>
</dbReference>
<dbReference type="Pfam" id="PF00144">
    <property type="entry name" value="Beta-lactamase"/>
    <property type="match status" value="1"/>
</dbReference>